<name>A0AC61SBQ8_9EURY</name>
<dbReference type="Proteomes" id="UP000315423">
    <property type="component" value="Unassembled WGS sequence"/>
</dbReference>
<proteinExistence type="predicted"/>
<comment type="caution">
    <text evidence="1">The sequence shown here is derived from an EMBL/GenBank/DDBJ whole genome shotgun (WGS) entry which is preliminary data.</text>
</comment>
<gene>
    <name evidence="1" type="ORF">C5S46_02510</name>
</gene>
<sequence length="212" mass="23716">MIQMNPEVEKVHSVYMKVCKDISDTVKSGDIAGFADIMRRAAIHFGDTEAALGRSDKLINAGIAEFEELIRSIGCERGLRHQYSGVTHIGIIKQVTPRTVIIERSGREIELKIENIRLLHSDELIDWKTKNLDHHQRDVSALIAQAAVPEIIQDIISHMEGIVCVEIIDIYDGYSKSRVSVTYRVTIQGDMDAGKVHRDVNDLLVGIGCTIR</sequence>
<organism evidence="1 2">
    <name type="scientific">Candidatus Methanomarinus sp</name>
    <dbReference type="NCBI Taxonomy" id="3386244"/>
    <lineage>
        <taxon>Archaea</taxon>
        <taxon>Methanobacteriati</taxon>
        <taxon>Methanobacteriota</taxon>
        <taxon>Stenosarchaea group</taxon>
        <taxon>Methanomicrobia</taxon>
        <taxon>Methanosarcinales</taxon>
        <taxon>ANME-2 cluster</taxon>
        <taxon>Candidatus Methanocomedenaceae</taxon>
        <taxon>Candidatus Methanomarinus</taxon>
    </lineage>
</organism>
<evidence type="ECO:0000313" key="2">
    <source>
        <dbReference type="Proteomes" id="UP000315423"/>
    </source>
</evidence>
<protein>
    <submittedName>
        <fullName evidence="1">Uncharacterized protein</fullName>
    </submittedName>
</protein>
<accession>A0AC61SBQ8</accession>
<dbReference type="EMBL" id="QYBA01000080">
    <property type="protein sequence ID" value="TKY92084.1"/>
    <property type="molecule type" value="Genomic_DNA"/>
</dbReference>
<evidence type="ECO:0000313" key="1">
    <source>
        <dbReference type="EMBL" id="TKY92084.1"/>
    </source>
</evidence>
<reference evidence="1" key="1">
    <citation type="submission" date="2018-09" db="EMBL/GenBank/DDBJ databases">
        <title>A genomic encyclopedia of anaerobic methanotrophic archaea.</title>
        <authorList>
            <person name="Skennerton C.T."/>
            <person name="Chadwick G.L."/>
            <person name="Laso-Perez R."/>
            <person name="Leu A.O."/>
            <person name="Speth D.R."/>
            <person name="Yu H."/>
            <person name="Morgan-Lang C."/>
            <person name="Hatzenpichler R."/>
            <person name="Goudeau D."/>
            <person name="Malmstrom R."/>
            <person name="Woyke T."/>
            <person name="Hallam S."/>
            <person name="Tyson G.W."/>
            <person name="Wegener G."/>
            <person name="Boetius A."/>
            <person name="Orphan V.J."/>
        </authorList>
    </citation>
    <scope>NUCLEOTIDE SEQUENCE</scope>
    <source>
        <strain evidence="1">CONS3730D10UFb2</strain>
    </source>
</reference>